<name>A0ABX8Z4A0_9NEIS</name>
<keyword evidence="1" id="KW-1133">Transmembrane helix</keyword>
<evidence type="ECO:0000259" key="2">
    <source>
        <dbReference type="Pfam" id="PF13006"/>
    </source>
</evidence>
<feature type="transmembrane region" description="Helical" evidence="1">
    <location>
        <begin position="20"/>
        <end position="39"/>
    </location>
</feature>
<keyword evidence="1" id="KW-0472">Membrane</keyword>
<accession>A0ABX8Z4A0</accession>
<gene>
    <name evidence="3" type="ORF">K4H28_14135</name>
</gene>
<dbReference type="Proteomes" id="UP000825679">
    <property type="component" value="Chromosome"/>
</dbReference>
<keyword evidence="1" id="KW-0812">Transmembrane</keyword>
<feature type="domain" description="Transposase IS4 N-terminal" evidence="2">
    <location>
        <begin position="2"/>
        <end position="40"/>
    </location>
</feature>
<evidence type="ECO:0000313" key="4">
    <source>
        <dbReference type="Proteomes" id="UP000825679"/>
    </source>
</evidence>
<dbReference type="InterPro" id="IPR024473">
    <property type="entry name" value="Transposases_IS4_N"/>
</dbReference>
<protein>
    <submittedName>
        <fullName evidence="3">Transposase domain-containing protein</fullName>
    </submittedName>
</protein>
<proteinExistence type="predicted"/>
<dbReference type="Pfam" id="PF13006">
    <property type="entry name" value="Nterm_IS4"/>
    <property type="match status" value="1"/>
</dbReference>
<keyword evidence="4" id="KW-1185">Reference proteome</keyword>
<dbReference type="EMBL" id="CP081150">
    <property type="protein sequence ID" value="QZA77406.1"/>
    <property type="molecule type" value="Genomic_DNA"/>
</dbReference>
<dbReference type="RefSeq" id="WP_221005787.1">
    <property type="nucleotide sequence ID" value="NZ_CP081150.1"/>
</dbReference>
<sequence>MLAATGIATIRSRKMPAEQVIWLVISLALFRPTPALLIVRSRCAYFGCRVEDLFEYIPEVVPKSEND</sequence>
<evidence type="ECO:0000256" key="1">
    <source>
        <dbReference type="SAM" id="Phobius"/>
    </source>
</evidence>
<organism evidence="3 4">
    <name type="scientific">Deefgea tanakiae</name>
    <dbReference type="NCBI Taxonomy" id="2865840"/>
    <lineage>
        <taxon>Bacteria</taxon>
        <taxon>Pseudomonadati</taxon>
        <taxon>Pseudomonadota</taxon>
        <taxon>Betaproteobacteria</taxon>
        <taxon>Neisseriales</taxon>
        <taxon>Chitinibacteraceae</taxon>
        <taxon>Deefgea</taxon>
    </lineage>
</organism>
<reference evidence="3 4" key="1">
    <citation type="submission" date="2021-08" db="EMBL/GenBank/DDBJ databases">
        <title>complete genome sequencing of Deefgea sp. D25.</title>
        <authorList>
            <person name="Bae J.-W."/>
            <person name="Gim D.-H."/>
        </authorList>
    </citation>
    <scope>NUCLEOTIDE SEQUENCE [LARGE SCALE GENOMIC DNA]</scope>
    <source>
        <strain evidence="3 4">D25</strain>
    </source>
</reference>
<evidence type="ECO:0000313" key="3">
    <source>
        <dbReference type="EMBL" id="QZA77406.1"/>
    </source>
</evidence>